<evidence type="ECO:0000313" key="8">
    <source>
        <dbReference type="EMBL" id="MBF9220079.1"/>
    </source>
</evidence>
<evidence type="ECO:0000259" key="7">
    <source>
        <dbReference type="Pfam" id="PF06271"/>
    </source>
</evidence>
<comment type="subcellular location">
    <subcellularLocation>
        <location evidence="1">Cell membrane</location>
        <topology evidence="1">Multi-pass membrane protein</topology>
    </subcellularLocation>
</comment>
<dbReference type="EMBL" id="JADQDM010000001">
    <property type="protein sequence ID" value="MBF9220079.1"/>
    <property type="molecule type" value="Genomic_DNA"/>
</dbReference>
<protein>
    <submittedName>
        <fullName evidence="8">RDD family protein</fullName>
    </submittedName>
</protein>
<name>A0ABS0I0J8_9BACT</name>
<feature type="domain" description="RDD" evidence="7">
    <location>
        <begin position="19"/>
        <end position="130"/>
    </location>
</feature>
<keyword evidence="2" id="KW-1003">Cell membrane</keyword>
<dbReference type="Proteomes" id="UP000618931">
    <property type="component" value="Unassembled WGS sequence"/>
</dbReference>
<sequence length="150" mass="16821">MQQDYSFSEFATQPVELPYATTGQRLGNYLIDVASYYFFFIVLCLVLGVVIGLTGHTELQRYAEGPASTLAVFALMFLYFFVLEVSTGRTIGKLITRTRVVMQDGSELTTKAILLRTLCRLIPFDAFSFLGGDSGWHDTLSKTRVVQIPR</sequence>
<organism evidence="8 9">
    <name type="scientific">Hymenobacter ruricola</name>
    <dbReference type="NCBI Taxonomy" id="2791023"/>
    <lineage>
        <taxon>Bacteria</taxon>
        <taxon>Pseudomonadati</taxon>
        <taxon>Bacteroidota</taxon>
        <taxon>Cytophagia</taxon>
        <taxon>Cytophagales</taxon>
        <taxon>Hymenobacteraceae</taxon>
        <taxon>Hymenobacter</taxon>
    </lineage>
</organism>
<dbReference type="Pfam" id="PF06271">
    <property type="entry name" value="RDD"/>
    <property type="match status" value="1"/>
</dbReference>
<evidence type="ECO:0000256" key="3">
    <source>
        <dbReference type="ARBA" id="ARBA00022692"/>
    </source>
</evidence>
<feature type="transmembrane region" description="Helical" evidence="6">
    <location>
        <begin position="65"/>
        <end position="83"/>
    </location>
</feature>
<dbReference type="InterPro" id="IPR051791">
    <property type="entry name" value="Pra-immunoreactive"/>
</dbReference>
<keyword evidence="5 6" id="KW-0472">Membrane</keyword>
<dbReference type="RefSeq" id="WP_196291523.1">
    <property type="nucleotide sequence ID" value="NZ_JADQDM010000001.1"/>
</dbReference>
<keyword evidence="4 6" id="KW-1133">Transmembrane helix</keyword>
<evidence type="ECO:0000256" key="4">
    <source>
        <dbReference type="ARBA" id="ARBA00022989"/>
    </source>
</evidence>
<reference evidence="8 9" key="1">
    <citation type="submission" date="2020-11" db="EMBL/GenBank/DDBJ databases">
        <authorList>
            <person name="Kim M.K."/>
        </authorList>
    </citation>
    <scope>NUCLEOTIDE SEQUENCE [LARGE SCALE GENOMIC DNA]</scope>
    <source>
        <strain evidence="8 9">BT662</strain>
    </source>
</reference>
<dbReference type="PANTHER" id="PTHR36115">
    <property type="entry name" value="PROLINE-RICH ANTIGEN HOMOLOG-RELATED"/>
    <property type="match status" value="1"/>
</dbReference>
<proteinExistence type="predicted"/>
<evidence type="ECO:0000256" key="2">
    <source>
        <dbReference type="ARBA" id="ARBA00022475"/>
    </source>
</evidence>
<dbReference type="PANTHER" id="PTHR36115:SF4">
    <property type="entry name" value="MEMBRANE PROTEIN"/>
    <property type="match status" value="1"/>
</dbReference>
<dbReference type="InterPro" id="IPR010432">
    <property type="entry name" value="RDD"/>
</dbReference>
<accession>A0ABS0I0J8</accession>
<feature type="transmembrane region" description="Helical" evidence="6">
    <location>
        <begin position="34"/>
        <end position="53"/>
    </location>
</feature>
<evidence type="ECO:0000313" key="9">
    <source>
        <dbReference type="Proteomes" id="UP000618931"/>
    </source>
</evidence>
<comment type="caution">
    <text evidence="8">The sequence shown here is derived from an EMBL/GenBank/DDBJ whole genome shotgun (WGS) entry which is preliminary data.</text>
</comment>
<gene>
    <name evidence="8" type="ORF">I2H31_03080</name>
</gene>
<evidence type="ECO:0000256" key="1">
    <source>
        <dbReference type="ARBA" id="ARBA00004651"/>
    </source>
</evidence>
<keyword evidence="3 6" id="KW-0812">Transmembrane</keyword>
<evidence type="ECO:0000256" key="5">
    <source>
        <dbReference type="ARBA" id="ARBA00023136"/>
    </source>
</evidence>
<evidence type="ECO:0000256" key="6">
    <source>
        <dbReference type="SAM" id="Phobius"/>
    </source>
</evidence>
<keyword evidence="9" id="KW-1185">Reference proteome</keyword>